<dbReference type="InterPro" id="IPR017941">
    <property type="entry name" value="Rieske_2Fe-2S"/>
</dbReference>
<evidence type="ECO:0000256" key="5">
    <source>
        <dbReference type="SAM" id="MobiDB-lite"/>
    </source>
</evidence>
<dbReference type="Pfam" id="PF00355">
    <property type="entry name" value="Rieske"/>
    <property type="match status" value="1"/>
</dbReference>
<evidence type="ECO:0000313" key="8">
    <source>
        <dbReference type="EMBL" id="TKI62280.1"/>
    </source>
</evidence>
<keyword evidence="1" id="KW-0001">2Fe-2S</keyword>
<keyword evidence="4" id="KW-0411">Iron-sulfur</keyword>
<dbReference type="GO" id="GO:0051537">
    <property type="term" value="F:2 iron, 2 sulfur cluster binding"/>
    <property type="evidence" value="ECO:0007669"/>
    <property type="project" value="UniProtKB-KW"/>
</dbReference>
<evidence type="ECO:0000256" key="6">
    <source>
        <dbReference type="SAM" id="SignalP"/>
    </source>
</evidence>
<keyword evidence="9" id="KW-1185">Reference proteome</keyword>
<dbReference type="InterPro" id="IPR036922">
    <property type="entry name" value="Rieske_2Fe-2S_sf"/>
</dbReference>
<dbReference type="AlphaFoldDB" id="A0A4U2YMU5"/>
<dbReference type="EMBL" id="SZPY01000002">
    <property type="protein sequence ID" value="TKI62280.1"/>
    <property type="molecule type" value="Genomic_DNA"/>
</dbReference>
<feature type="domain" description="Rieske" evidence="7">
    <location>
        <begin position="45"/>
        <end position="137"/>
    </location>
</feature>
<dbReference type="Gene3D" id="2.102.10.10">
    <property type="entry name" value="Rieske [2Fe-2S] iron-sulphur domain"/>
    <property type="match status" value="1"/>
</dbReference>
<dbReference type="PROSITE" id="PS51296">
    <property type="entry name" value="RIESKE"/>
    <property type="match status" value="1"/>
</dbReference>
<evidence type="ECO:0000256" key="2">
    <source>
        <dbReference type="ARBA" id="ARBA00022723"/>
    </source>
</evidence>
<organism evidence="8 9">
    <name type="scientific">Nocardioides jishulii</name>
    <dbReference type="NCBI Taxonomy" id="2575440"/>
    <lineage>
        <taxon>Bacteria</taxon>
        <taxon>Bacillati</taxon>
        <taxon>Actinomycetota</taxon>
        <taxon>Actinomycetes</taxon>
        <taxon>Propionibacteriales</taxon>
        <taxon>Nocardioidaceae</taxon>
        <taxon>Nocardioides</taxon>
    </lineage>
</organism>
<accession>A0A4U2YMU5</accession>
<dbReference type="PROSITE" id="PS51318">
    <property type="entry name" value="TAT"/>
    <property type="match status" value="1"/>
</dbReference>
<dbReference type="GO" id="GO:0016705">
    <property type="term" value="F:oxidoreductase activity, acting on paired donors, with incorporation or reduction of molecular oxygen"/>
    <property type="evidence" value="ECO:0007669"/>
    <property type="project" value="UniProtKB-ARBA"/>
</dbReference>
<dbReference type="RefSeq" id="WP_137065549.1">
    <property type="nucleotide sequence ID" value="NZ_CP040748.1"/>
</dbReference>
<dbReference type="GO" id="GO:0046872">
    <property type="term" value="F:metal ion binding"/>
    <property type="evidence" value="ECO:0007669"/>
    <property type="project" value="UniProtKB-KW"/>
</dbReference>
<protein>
    <submittedName>
        <fullName evidence="8">Rieske (2Fe-2S) protein</fullName>
    </submittedName>
</protein>
<comment type="caution">
    <text evidence="8">The sequence shown here is derived from an EMBL/GenBank/DDBJ whole genome shotgun (WGS) entry which is preliminary data.</text>
</comment>
<evidence type="ECO:0000256" key="1">
    <source>
        <dbReference type="ARBA" id="ARBA00022714"/>
    </source>
</evidence>
<dbReference type="Proteomes" id="UP000307808">
    <property type="component" value="Unassembled WGS sequence"/>
</dbReference>
<name>A0A4U2YMU5_9ACTN</name>
<dbReference type="CDD" id="cd03467">
    <property type="entry name" value="Rieske"/>
    <property type="match status" value="1"/>
</dbReference>
<reference evidence="8 9" key="1">
    <citation type="submission" date="2019-04" db="EMBL/GenBank/DDBJ databases">
        <authorList>
            <person name="Dong K."/>
        </authorList>
    </citation>
    <scope>NUCLEOTIDE SEQUENCE [LARGE SCALE GENOMIC DNA]</scope>
    <source>
        <strain evidence="9">dk3543</strain>
    </source>
</reference>
<keyword evidence="3" id="KW-0408">Iron</keyword>
<proteinExistence type="predicted"/>
<gene>
    <name evidence="8" type="ORF">FC770_07680</name>
</gene>
<evidence type="ECO:0000313" key="9">
    <source>
        <dbReference type="Proteomes" id="UP000307808"/>
    </source>
</evidence>
<dbReference type="PROSITE" id="PS51257">
    <property type="entry name" value="PROKAR_LIPOPROTEIN"/>
    <property type="match status" value="1"/>
</dbReference>
<keyword evidence="2" id="KW-0479">Metal-binding</keyword>
<evidence type="ECO:0000259" key="7">
    <source>
        <dbReference type="PROSITE" id="PS51296"/>
    </source>
</evidence>
<dbReference type="OrthoDB" id="25106at2"/>
<dbReference type="GO" id="GO:0004497">
    <property type="term" value="F:monooxygenase activity"/>
    <property type="evidence" value="ECO:0007669"/>
    <property type="project" value="UniProtKB-ARBA"/>
</dbReference>
<sequence>MTQPPTRRRVLAAGAGVAMAPVVASCADPSADPHFNQVDPPGPGRQVGMAADVPVGGCQVFARYGTVVSQPEEGEFRAFNAECSHKGCFVGSSDQGHIPCRCHGSMFDLATGERLAGPAKEPLAPVEIVVEDGRIITA</sequence>
<feature type="signal peptide" evidence="6">
    <location>
        <begin position="1"/>
        <end position="26"/>
    </location>
</feature>
<dbReference type="SUPFAM" id="SSF50022">
    <property type="entry name" value="ISP domain"/>
    <property type="match status" value="1"/>
</dbReference>
<evidence type="ECO:0000256" key="3">
    <source>
        <dbReference type="ARBA" id="ARBA00023004"/>
    </source>
</evidence>
<feature type="chain" id="PRO_5020445832" evidence="6">
    <location>
        <begin position="27"/>
        <end position="138"/>
    </location>
</feature>
<feature type="region of interest" description="Disordered" evidence="5">
    <location>
        <begin position="30"/>
        <end position="49"/>
    </location>
</feature>
<dbReference type="InterPro" id="IPR006311">
    <property type="entry name" value="TAT_signal"/>
</dbReference>
<keyword evidence="6" id="KW-0732">Signal</keyword>
<evidence type="ECO:0000256" key="4">
    <source>
        <dbReference type="ARBA" id="ARBA00023014"/>
    </source>
</evidence>